<accession>A0AA86NFD6</accession>
<sequence length="240" mass="27955">MKQSTEKNKYNVWTDQEIQKLSSVVQRISMGKTYTNWHRVAEEMAPRTLQQCKSYYGQLTNLSGTLANKFKKVVQQQTPVFNANTIFMQQSVEKQILLYTLPVYHQFDFTKVQEELSSFSLTELKELFTAAQNNINIQKQVMNLILNGQFEQFSVEQLKLSYNNFTQLEYCLQLEELRLKNVDSSEIPKPPVSFDGYTSPVVIRYPPQQHLVQYFKELIAGLDIQQILLNLVIKLSHGEE</sequence>
<dbReference type="Proteomes" id="UP001642409">
    <property type="component" value="Unassembled WGS sequence"/>
</dbReference>
<gene>
    <name evidence="2" type="ORF">HINF_LOCUS5691</name>
    <name evidence="3" type="ORF">HINF_LOCUS69379</name>
</gene>
<feature type="domain" description="Myb-like" evidence="1">
    <location>
        <begin position="5"/>
        <end position="60"/>
    </location>
</feature>
<organism evidence="2">
    <name type="scientific">Hexamita inflata</name>
    <dbReference type="NCBI Taxonomy" id="28002"/>
    <lineage>
        <taxon>Eukaryota</taxon>
        <taxon>Metamonada</taxon>
        <taxon>Diplomonadida</taxon>
        <taxon>Hexamitidae</taxon>
        <taxon>Hexamitinae</taxon>
        <taxon>Hexamita</taxon>
    </lineage>
</organism>
<dbReference type="InterPro" id="IPR001005">
    <property type="entry name" value="SANT/Myb"/>
</dbReference>
<dbReference type="Gene3D" id="1.10.10.60">
    <property type="entry name" value="Homeodomain-like"/>
    <property type="match status" value="1"/>
</dbReference>
<dbReference type="InterPro" id="IPR009057">
    <property type="entry name" value="Homeodomain-like_sf"/>
</dbReference>
<comment type="caution">
    <text evidence="2">The sequence shown here is derived from an EMBL/GenBank/DDBJ whole genome shotgun (WGS) entry which is preliminary data.</text>
</comment>
<dbReference type="CDD" id="cd00167">
    <property type="entry name" value="SANT"/>
    <property type="match status" value="1"/>
</dbReference>
<dbReference type="GO" id="GO:0003677">
    <property type="term" value="F:DNA binding"/>
    <property type="evidence" value="ECO:0007669"/>
    <property type="project" value="UniProtKB-KW"/>
</dbReference>
<dbReference type="PROSITE" id="PS50090">
    <property type="entry name" value="MYB_LIKE"/>
    <property type="match status" value="1"/>
</dbReference>
<evidence type="ECO:0000313" key="4">
    <source>
        <dbReference type="Proteomes" id="UP001642409"/>
    </source>
</evidence>
<reference evidence="2" key="1">
    <citation type="submission" date="2023-06" db="EMBL/GenBank/DDBJ databases">
        <authorList>
            <person name="Kurt Z."/>
        </authorList>
    </citation>
    <scope>NUCLEOTIDE SEQUENCE</scope>
</reference>
<proteinExistence type="predicted"/>
<dbReference type="AlphaFoldDB" id="A0AA86NFD6"/>
<dbReference type="Pfam" id="PF00249">
    <property type="entry name" value="Myb_DNA-binding"/>
    <property type="match status" value="1"/>
</dbReference>
<evidence type="ECO:0000259" key="1">
    <source>
        <dbReference type="PROSITE" id="PS50090"/>
    </source>
</evidence>
<dbReference type="SMART" id="SM00717">
    <property type="entry name" value="SANT"/>
    <property type="match status" value="1"/>
</dbReference>
<evidence type="ECO:0000313" key="2">
    <source>
        <dbReference type="EMBL" id="CAI9918046.1"/>
    </source>
</evidence>
<name>A0AA86NFD6_9EUKA</name>
<evidence type="ECO:0000313" key="3">
    <source>
        <dbReference type="EMBL" id="CAL6097957.1"/>
    </source>
</evidence>
<keyword evidence="4" id="KW-1185">Reference proteome</keyword>
<protein>
    <submittedName>
        <fullName evidence="2">Myb-like DNA-binding domain-containing protein</fullName>
    </submittedName>
    <submittedName>
        <fullName evidence="3">Myb-like_DNA-binding domain-containing protein</fullName>
    </submittedName>
</protein>
<dbReference type="EMBL" id="CATOUU010000147">
    <property type="protein sequence ID" value="CAI9918046.1"/>
    <property type="molecule type" value="Genomic_DNA"/>
</dbReference>
<dbReference type="EMBL" id="CAXDID020000504">
    <property type="protein sequence ID" value="CAL6097957.1"/>
    <property type="molecule type" value="Genomic_DNA"/>
</dbReference>
<keyword evidence="2" id="KW-0238">DNA-binding</keyword>
<dbReference type="SUPFAM" id="SSF46689">
    <property type="entry name" value="Homeodomain-like"/>
    <property type="match status" value="1"/>
</dbReference>
<reference evidence="3 4" key="2">
    <citation type="submission" date="2024-07" db="EMBL/GenBank/DDBJ databases">
        <authorList>
            <person name="Akdeniz Z."/>
        </authorList>
    </citation>
    <scope>NUCLEOTIDE SEQUENCE [LARGE SCALE GENOMIC DNA]</scope>
</reference>